<feature type="compositionally biased region" description="Low complexity" evidence="1">
    <location>
        <begin position="287"/>
        <end position="311"/>
    </location>
</feature>
<sequence>MMKMLFGSLVLLVGQMDAAYQGTLSTGLAGTSQVDGNIFEIRTKDYPVTIERMDIHMKETATVLPIAVWYRPGEANPLYDESYVNAIDANMIGNGMNVLTSLPAFPTPIVLPARTTYTFYVSTSKNGEEALYYGMGSELGKAYVSDDFLEIGEGYAMRYSFSSPAFPRQWNGVIHYTTTGPPPTTGSPTQKPTALSTSPPSSVTQTAAPTSQTPPPSSKPTLAPSSNPTRAPTASPTKTPSPTAAGTNAPTTPPAPSLSPTTRMPLDLRSMTVSPTISPTDKPTDVPTSAPPTTSSSTSPSISPTASALPTVMPTKDSSGRKWAIDCLIYLLAVVAPFLV</sequence>
<dbReference type="PANTHER" id="PTHR33683">
    <property type="entry name" value="1, PUTATIVE-RELATED"/>
    <property type="match status" value="1"/>
</dbReference>
<evidence type="ECO:0000256" key="1">
    <source>
        <dbReference type="SAM" id="MobiDB-lite"/>
    </source>
</evidence>
<accession>A0ABD3PND0</accession>
<dbReference type="AlphaFoldDB" id="A0ABD3PND0"/>
<evidence type="ECO:0000313" key="3">
    <source>
        <dbReference type="EMBL" id="KAL3789485.1"/>
    </source>
</evidence>
<feature type="compositionally biased region" description="Low complexity" evidence="1">
    <location>
        <begin position="186"/>
        <end position="211"/>
    </location>
</feature>
<protein>
    <submittedName>
        <fullName evidence="3">Uncharacterized protein</fullName>
    </submittedName>
</protein>
<feature type="chain" id="PRO_5044877068" evidence="2">
    <location>
        <begin position="19"/>
        <end position="340"/>
    </location>
</feature>
<keyword evidence="4" id="KW-1185">Reference proteome</keyword>
<gene>
    <name evidence="3" type="ORF">ACHAWO_002814</name>
</gene>
<dbReference type="PANTHER" id="PTHR33683:SF46">
    <property type="entry name" value="SUSHI DOMAIN-CONTAINING PROTEIN"/>
    <property type="match status" value="1"/>
</dbReference>
<feature type="signal peptide" evidence="2">
    <location>
        <begin position="1"/>
        <end position="18"/>
    </location>
</feature>
<proteinExistence type="predicted"/>
<feature type="region of interest" description="Disordered" evidence="1">
    <location>
        <begin position="174"/>
        <end position="318"/>
    </location>
</feature>
<dbReference type="Proteomes" id="UP001530400">
    <property type="component" value="Unassembled WGS sequence"/>
</dbReference>
<dbReference type="EMBL" id="JALLPJ020000522">
    <property type="protein sequence ID" value="KAL3789485.1"/>
    <property type="molecule type" value="Genomic_DNA"/>
</dbReference>
<feature type="compositionally biased region" description="Polar residues" evidence="1">
    <location>
        <begin position="271"/>
        <end position="281"/>
    </location>
</feature>
<comment type="caution">
    <text evidence="3">The sequence shown here is derived from an EMBL/GenBank/DDBJ whole genome shotgun (WGS) entry which is preliminary data.</text>
</comment>
<name>A0ABD3PND0_9STRA</name>
<evidence type="ECO:0000256" key="2">
    <source>
        <dbReference type="SAM" id="SignalP"/>
    </source>
</evidence>
<evidence type="ECO:0000313" key="4">
    <source>
        <dbReference type="Proteomes" id="UP001530400"/>
    </source>
</evidence>
<reference evidence="3 4" key="1">
    <citation type="submission" date="2024-10" db="EMBL/GenBank/DDBJ databases">
        <title>Updated reference genomes for cyclostephanoid diatoms.</title>
        <authorList>
            <person name="Roberts W.R."/>
            <person name="Alverson A.J."/>
        </authorList>
    </citation>
    <scope>NUCLEOTIDE SEQUENCE [LARGE SCALE GENOMIC DNA]</scope>
    <source>
        <strain evidence="3 4">AJA010-31</strain>
    </source>
</reference>
<keyword evidence="2" id="KW-0732">Signal</keyword>
<feature type="compositionally biased region" description="Low complexity" evidence="1">
    <location>
        <begin position="228"/>
        <end position="250"/>
    </location>
</feature>
<organism evidence="3 4">
    <name type="scientific">Cyclotella atomus</name>
    <dbReference type="NCBI Taxonomy" id="382360"/>
    <lineage>
        <taxon>Eukaryota</taxon>
        <taxon>Sar</taxon>
        <taxon>Stramenopiles</taxon>
        <taxon>Ochrophyta</taxon>
        <taxon>Bacillariophyta</taxon>
        <taxon>Coscinodiscophyceae</taxon>
        <taxon>Thalassiosirophycidae</taxon>
        <taxon>Stephanodiscales</taxon>
        <taxon>Stephanodiscaceae</taxon>
        <taxon>Cyclotella</taxon>
    </lineage>
</organism>